<dbReference type="EMBL" id="JYDQ01004726">
    <property type="protein sequence ID" value="KRX89830.1"/>
    <property type="molecule type" value="Genomic_DNA"/>
</dbReference>
<feature type="non-terminal residue" evidence="1">
    <location>
        <position position="1"/>
    </location>
</feature>
<dbReference type="Proteomes" id="UP000054783">
    <property type="component" value="Unassembled WGS sequence"/>
</dbReference>
<evidence type="ECO:0000313" key="1">
    <source>
        <dbReference type="EMBL" id="KRX89830.1"/>
    </source>
</evidence>
<gene>
    <name evidence="1" type="ORF">T12_13764</name>
</gene>
<keyword evidence="2" id="KW-1185">Reference proteome</keyword>
<comment type="caution">
    <text evidence="1">The sequence shown here is derived from an EMBL/GenBank/DDBJ whole genome shotgun (WGS) entry which is preliminary data.</text>
</comment>
<evidence type="ECO:0000313" key="2">
    <source>
        <dbReference type="Proteomes" id="UP000054783"/>
    </source>
</evidence>
<reference evidence="1 2" key="1">
    <citation type="submission" date="2015-01" db="EMBL/GenBank/DDBJ databases">
        <title>Evolution of Trichinella species and genotypes.</title>
        <authorList>
            <person name="Korhonen P.K."/>
            <person name="Edoardo P."/>
            <person name="Giuseppe L.R."/>
            <person name="Gasser R.B."/>
        </authorList>
    </citation>
    <scope>NUCLEOTIDE SEQUENCE [LARGE SCALE GENOMIC DNA]</scope>
    <source>
        <strain evidence="1">ISS2496</strain>
    </source>
</reference>
<proteinExistence type="predicted"/>
<accession>A0A0V0XPB1</accession>
<protein>
    <submittedName>
        <fullName evidence="1">Uncharacterized protein</fullName>
    </submittedName>
</protein>
<name>A0A0V0XPB1_9BILA</name>
<sequence length="38" mass="4344">LDFFEHVNGWLKCSEVVTITAKRVAKPDGILEVIHIQH</sequence>
<dbReference type="AlphaFoldDB" id="A0A0V0XPB1"/>
<organism evidence="1 2">
    <name type="scientific">Trichinella patagoniensis</name>
    <dbReference type="NCBI Taxonomy" id="990121"/>
    <lineage>
        <taxon>Eukaryota</taxon>
        <taxon>Metazoa</taxon>
        <taxon>Ecdysozoa</taxon>
        <taxon>Nematoda</taxon>
        <taxon>Enoplea</taxon>
        <taxon>Dorylaimia</taxon>
        <taxon>Trichinellida</taxon>
        <taxon>Trichinellidae</taxon>
        <taxon>Trichinella</taxon>
    </lineage>
</organism>